<dbReference type="InterPro" id="IPR015943">
    <property type="entry name" value="WD40/YVTN_repeat-like_dom_sf"/>
</dbReference>
<accession>A0A2A2DB10</accession>
<feature type="transmembrane region" description="Helical" evidence="2">
    <location>
        <begin position="46"/>
        <end position="65"/>
    </location>
</feature>
<organism evidence="4 5">
    <name type="scientific">Streptomyces albireticuli</name>
    <dbReference type="NCBI Taxonomy" id="1940"/>
    <lineage>
        <taxon>Bacteria</taxon>
        <taxon>Bacillati</taxon>
        <taxon>Actinomycetota</taxon>
        <taxon>Actinomycetes</taxon>
        <taxon>Kitasatosporales</taxon>
        <taxon>Streptomycetaceae</taxon>
        <taxon>Streptomyces</taxon>
    </lineage>
</organism>
<evidence type="ECO:0000256" key="1">
    <source>
        <dbReference type="SAM" id="MobiDB-lite"/>
    </source>
</evidence>
<protein>
    <recommendedName>
        <fullName evidence="3">Pyrrolo-quinoline quinone repeat domain-containing protein</fullName>
    </recommendedName>
</protein>
<dbReference type="SUPFAM" id="SSF50998">
    <property type="entry name" value="Quinoprotein alcohol dehydrogenase-like"/>
    <property type="match status" value="1"/>
</dbReference>
<feature type="region of interest" description="Disordered" evidence="1">
    <location>
        <begin position="74"/>
        <end position="98"/>
    </location>
</feature>
<dbReference type="EMBL" id="NSJV01000228">
    <property type="protein sequence ID" value="PAU48626.1"/>
    <property type="molecule type" value="Genomic_DNA"/>
</dbReference>
<dbReference type="Pfam" id="PF13360">
    <property type="entry name" value="PQQ_2"/>
    <property type="match status" value="1"/>
</dbReference>
<reference evidence="4 5" key="1">
    <citation type="submission" date="2017-08" db="EMBL/GenBank/DDBJ databases">
        <title>Genome sequence of Streptomyces albireticuli NRRL B-1670.</title>
        <authorList>
            <person name="Graham D.E."/>
            <person name="Mahan K.M."/>
            <person name="Klingeman D.M."/>
            <person name="Hettich R.L."/>
            <person name="Parry R.J."/>
            <person name="Spain J.C."/>
        </authorList>
    </citation>
    <scope>NUCLEOTIDE SEQUENCE [LARGE SCALE GENOMIC DNA]</scope>
    <source>
        <strain evidence="4 5">NRRL B-1670</strain>
    </source>
</reference>
<keyword evidence="2" id="KW-0812">Transmembrane</keyword>
<keyword evidence="5" id="KW-1185">Reference proteome</keyword>
<dbReference type="AlphaFoldDB" id="A0A2A2DB10"/>
<feature type="region of interest" description="Disordered" evidence="1">
    <location>
        <begin position="1"/>
        <end position="38"/>
    </location>
</feature>
<gene>
    <name evidence="4" type="ORF">CK936_12205</name>
</gene>
<dbReference type="InterPro" id="IPR011047">
    <property type="entry name" value="Quinoprotein_ADH-like_sf"/>
</dbReference>
<comment type="caution">
    <text evidence="4">The sequence shown here is derived from an EMBL/GenBank/DDBJ whole genome shotgun (WGS) entry which is preliminary data.</text>
</comment>
<dbReference type="Proteomes" id="UP000218944">
    <property type="component" value="Unassembled WGS sequence"/>
</dbReference>
<evidence type="ECO:0000313" key="5">
    <source>
        <dbReference type="Proteomes" id="UP000218944"/>
    </source>
</evidence>
<evidence type="ECO:0000259" key="3">
    <source>
        <dbReference type="Pfam" id="PF13360"/>
    </source>
</evidence>
<keyword evidence="2" id="KW-0472">Membrane</keyword>
<proteinExistence type="predicted"/>
<dbReference type="Gene3D" id="2.130.10.10">
    <property type="entry name" value="YVTN repeat-like/Quinoprotein amine dehydrogenase"/>
    <property type="match status" value="1"/>
</dbReference>
<dbReference type="InterPro" id="IPR002372">
    <property type="entry name" value="PQQ_rpt_dom"/>
</dbReference>
<feature type="domain" description="Pyrrolo-quinoline quinone repeat" evidence="3">
    <location>
        <begin position="124"/>
        <end position="303"/>
    </location>
</feature>
<evidence type="ECO:0000256" key="2">
    <source>
        <dbReference type="SAM" id="Phobius"/>
    </source>
</evidence>
<sequence>MGSCPGAPAGSTETPSPGPLFCHPLVSMSPMDPADRRASVRRRPRTAAVVTAVAAVAAALCAVTACGGGHPYDRGGRPHASGPATGPAVPPGSFPETPTTTFQGAWPALTAEDGPSGVLTLGTRLAYAYDRDDVGVTAFHLDSGEVAWHSAVPGGDDVAQAPRLTGDKVIGAFTTTEEGGGTYADRRALTVVALEAGTGATLWTREIALGTAGGAGGDGEDPDPTAVARVVGADDRHVLVASDAPGYSETPPLSALLDTATGRVVWTDTDFEGVDLERSVAVGVRDDGDFVGRSTTDGAQLWKRDLRLGEARTADPGPGLTWADGVGPGGSLLLDPTSGTTRLDSGDTSLDACRYDGGSITVCAGSDGSGDASVWAVDVRDARVLWRLPDRPAGRIAPEVTAAWHGVVYAQADQAMTLDARTGRDLDPDVGLVSPALVNDGYGLVYDATARAFDVYRSGGAPGRSTG</sequence>
<evidence type="ECO:0000313" key="4">
    <source>
        <dbReference type="EMBL" id="PAU48626.1"/>
    </source>
</evidence>
<name>A0A2A2DB10_9ACTN</name>
<keyword evidence="2" id="KW-1133">Transmembrane helix</keyword>